<comment type="subcellular location">
    <subcellularLocation>
        <location evidence="1">Cell inner membrane</location>
        <topology evidence="1">Peripheral membrane protein</topology>
    </subcellularLocation>
</comment>
<accession>A0A099EW06</accession>
<evidence type="ECO:0000313" key="10">
    <source>
        <dbReference type="Proteomes" id="UP000182312"/>
    </source>
</evidence>
<dbReference type="STRING" id="376733.SAMN04487972_1345"/>
<dbReference type="EMBL" id="JRKN01000038">
    <property type="protein sequence ID" value="KGJ02419.1"/>
    <property type="molecule type" value="Genomic_DNA"/>
</dbReference>
<dbReference type="GO" id="GO:0005524">
    <property type="term" value="F:ATP binding"/>
    <property type="evidence" value="ECO:0007669"/>
    <property type="project" value="UniProtKB-KW"/>
</dbReference>
<evidence type="ECO:0000313" key="7">
    <source>
        <dbReference type="EMBL" id="KGJ02419.1"/>
    </source>
</evidence>
<dbReference type="Pfam" id="PF00005">
    <property type="entry name" value="ABC_tran"/>
    <property type="match status" value="1"/>
</dbReference>
<feature type="domain" description="ABC transporter" evidence="6">
    <location>
        <begin position="8"/>
        <end position="259"/>
    </location>
</feature>
<protein>
    <submittedName>
        <fullName evidence="8">Oligopeptide transport system ATP-binding protein</fullName>
    </submittedName>
    <submittedName>
        <fullName evidence="7">Peptide ABC transporter ATP-binding protein</fullName>
    </submittedName>
</protein>
<dbReference type="Proteomes" id="UP000029846">
    <property type="component" value="Unassembled WGS sequence"/>
</dbReference>
<evidence type="ECO:0000256" key="5">
    <source>
        <dbReference type="ARBA" id="ARBA00022840"/>
    </source>
</evidence>
<keyword evidence="5 7" id="KW-0067">ATP-binding</keyword>
<dbReference type="PROSITE" id="PS00211">
    <property type="entry name" value="ABC_TRANSPORTER_1"/>
    <property type="match status" value="1"/>
</dbReference>
<gene>
    <name evidence="7" type="ORF">IT41_17445</name>
    <name evidence="8" type="ORF">SAMN04487972_1345</name>
</gene>
<dbReference type="InterPro" id="IPR013563">
    <property type="entry name" value="Oligopep_ABC_C"/>
</dbReference>
<keyword evidence="9" id="KW-1185">Reference proteome</keyword>
<dbReference type="SMART" id="SM00382">
    <property type="entry name" value="AAA"/>
    <property type="match status" value="1"/>
</dbReference>
<evidence type="ECO:0000256" key="3">
    <source>
        <dbReference type="ARBA" id="ARBA00022448"/>
    </source>
</evidence>
<name>A0A099EW06_9RHOB</name>
<dbReference type="OrthoDB" id="9802264at2"/>
<dbReference type="PANTHER" id="PTHR43776">
    <property type="entry name" value="TRANSPORT ATP-BINDING PROTEIN"/>
    <property type="match status" value="1"/>
</dbReference>
<dbReference type="GO" id="GO:0055085">
    <property type="term" value="P:transmembrane transport"/>
    <property type="evidence" value="ECO:0007669"/>
    <property type="project" value="UniProtKB-ARBA"/>
</dbReference>
<keyword evidence="4" id="KW-0547">Nucleotide-binding</keyword>
<dbReference type="InterPro" id="IPR027417">
    <property type="entry name" value="P-loop_NTPase"/>
</dbReference>
<dbReference type="GO" id="GO:0015833">
    <property type="term" value="P:peptide transport"/>
    <property type="evidence" value="ECO:0007669"/>
    <property type="project" value="InterPro"/>
</dbReference>
<dbReference type="AlphaFoldDB" id="A0A099EW06"/>
<dbReference type="NCBIfam" id="TIGR01727">
    <property type="entry name" value="oligo_HPY"/>
    <property type="match status" value="1"/>
</dbReference>
<evidence type="ECO:0000256" key="4">
    <source>
        <dbReference type="ARBA" id="ARBA00022741"/>
    </source>
</evidence>
<evidence type="ECO:0000313" key="8">
    <source>
        <dbReference type="EMBL" id="SFA61169.1"/>
    </source>
</evidence>
<sequence length="341" mass="37043">MTRPLLDVRDLRVTFHIRREGGLPWTPPRALHAVGGVDFTLNPGETLGVVGESGCGKSTLARALIGLVPATGQAEWIDGRDLLALTPRQMMTYRADIQMVFQDPLASLNPRMTVGQIIAEPLTTHHPGLSRAEVKDRVRAMMQKVGLLPNQINRYPHEFSGGQCQRIGIARALIVEPKLIICDEPVSALDVSIQAQVINLLIRLQRELGLALVFIAHDLSVVRHISDRVMVLYLGKVMEIAASDDLYSDPQHPYTQALLSAVPVPDPDFDAVAHVVPLAGDLPSPLAPPSGCVFRTRCPRAQPACADQVPALTGDDHLTACHFPGPLTAEEIARARRVEAA</sequence>
<dbReference type="PROSITE" id="PS50893">
    <property type="entry name" value="ABC_TRANSPORTER_2"/>
    <property type="match status" value="1"/>
</dbReference>
<dbReference type="SUPFAM" id="SSF52540">
    <property type="entry name" value="P-loop containing nucleoside triphosphate hydrolases"/>
    <property type="match status" value="1"/>
</dbReference>
<comment type="similarity">
    <text evidence="2">Belongs to the ABC transporter superfamily.</text>
</comment>
<dbReference type="Proteomes" id="UP000182312">
    <property type="component" value="Unassembled WGS sequence"/>
</dbReference>
<reference evidence="8 10" key="3">
    <citation type="submission" date="2016-10" db="EMBL/GenBank/DDBJ databases">
        <authorList>
            <person name="de Groot N.N."/>
        </authorList>
    </citation>
    <scope>NUCLEOTIDE SEQUENCE [LARGE SCALE GENOMIC DNA]</scope>
    <source>
        <strain evidence="8 10">CGMCC 1.6117</strain>
    </source>
</reference>
<keyword evidence="3" id="KW-0813">Transport</keyword>
<proteinExistence type="inferred from homology"/>
<dbReference type="InterPro" id="IPR003593">
    <property type="entry name" value="AAA+_ATPase"/>
</dbReference>
<dbReference type="PANTHER" id="PTHR43776:SF7">
    <property type="entry name" value="D,D-DIPEPTIDE TRANSPORT ATP-BINDING PROTEIN DDPF-RELATED"/>
    <property type="match status" value="1"/>
</dbReference>
<evidence type="ECO:0000259" key="6">
    <source>
        <dbReference type="PROSITE" id="PS50893"/>
    </source>
</evidence>
<dbReference type="Gene3D" id="3.40.50.300">
    <property type="entry name" value="P-loop containing nucleotide triphosphate hydrolases"/>
    <property type="match status" value="1"/>
</dbReference>
<evidence type="ECO:0000256" key="1">
    <source>
        <dbReference type="ARBA" id="ARBA00004417"/>
    </source>
</evidence>
<evidence type="ECO:0000313" key="9">
    <source>
        <dbReference type="Proteomes" id="UP000029846"/>
    </source>
</evidence>
<reference evidence="7 9" key="1">
    <citation type="submission" date="2014-09" db="EMBL/GenBank/DDBJ databases">
        <authorList>
            <person name="McGinnis J.M."/>
            <person name="Wolfgang W.J."/>
        </authorList>
    </citation>
    <scope>NUCLEOTIDE SEQUENCE [LARGE SCALE GENOMIC DNA]</scope>
    <source>
        <strain evidence="7 9">JCM 14014</strain>
    </source>
</reference>
<dbReference type="InterPro" id="IPR050319">
    <property type="entry name" value="ABC_transp_ATP-bind"/>
</dbReference>
<dbReference type="GO" id="GO:0005886">
    <property type="term" value="C:plasma membrane"/>
    <property type="evidence" value="ECO:0007669"/>
    <property type="project" value="UniProtKB-SubCell"/>
</dbReference>
<dbReference type="InterPro" id="IPR003439">
    <property type="entry name" value="ABC_transporter-like_ATP-bd"/>
</dbReference>
<reference evidence="7 9" key="2">
    <citation type="submission" date="2014-10" db="EMBL/GenBank/DDBJ databases">
        <title>Paracoccus sanguinis sp. nov., isolated from clinical specimens of New York State patients.</title>
        <authorList>
            <person name="Mingle L.A."/>
            <person name="Cole J.A."/>
            <person name="Lapierre P."/>
            <person name="Musser K.A."/>
        </authorList>
    </citation>
    <scope>NUCLEOTIDE SEQUENCE [LARGE SCALE GENOMIC DNA]</scope>
    <source>
        <strain evidence="7 9">JCM 14014</strain>
    </source>
</reference>
<dbReference type="EMBL" id="FOJO01000034">
    <property type="protein sequence ID" value="SFA61169.1"/>
    <property type="molecule type" value="Genomic_DNA"/>
</dbReference>
<dbReference type="RefSeq" id="WP_036743593.1">
    <property type="nucleotide sequence ID" value="NZ_FOJO01000034.1"/>
</dbReference>
<evidence type="ECO:0000256" key="2">
    <source>
        <dbReference type="ARBA" id="ARBA00005417"/>
    </source>
</evidence>
<dbReference type="eggNOG" id="COG4608">
    <property type="taxonomic scope" value="Bacteria"/>
</dbReference>
<dbReference type="GO" id="GO:0016887">
    <property type="term" value="F:ATP hydrolysis activity"/>
    <property type="evidence" value="ECO:0007669"/>
    <property type="project" value="InterPro"/>
</dbReference>
<dbReference type="FunFam" id="3.40.50.300:FF:000016">
    <property type="entry name" value="Oligopeptide ABC transporter ATP-binding component"/>
    <property type="match status" value="1"/>
</dbReference>
<dbReference type="InterPro" id="IPR017871">
    <property type="entry name" value="ABC_transporter-like_CS"/>
</dbReference>
<dbReference type="Pfam" id="PF08352">
    <property type="entry name" value="oligo_HPY"/>
    <property type="match status" value="1"/>
</dbReference>
<dbReference type="CDD" id="cd03257">
    <property type="entry name" value="ABC_NikE_OppD_transporters"/>
    <property type="match status" value="1"/>
</dbReference>
<organism evidence="7 9">
    <name type="scientific">Paracoccus halophilus</name>
    <dbReference type="NCBI Taxonomy" id="376733"/>
    <lineage>
        <taxon>Bacteria</taxon>
        <taxon>Pseudomonadati</taxon>
        <taxon>Pseudomonadota</taxon>
        <taxon>Alphaproteobacteria</taxon>
        <taxon>Rhodobacterales</taxon>
        <taxon>Paracoccaceae</taxon>
        <taxon>Paracoccus</taxon>
    </lineage>
</organism>